<dbReference type="InterPro" id="IPR023346">
    <property type="entry name" value="Lysozyme-like_dom_sf"/>
</dbReference>
<dbReference type="Proteomes" id="UP000012527">
    <property type="component" value="Unassembled WGS sequence"/>
</dbReference>
<proteinExistence type="predicted"/>
<dbReference type="AlphaFoldDB" id="N2BJJ4"/>
<dbReference type="GO" id="GO:0031640">
    <property type="term" value="P:killing of cells of another organism"/>
    <property type="evidence" value="ECO:0007669"/>
    <property type="project" value="UniProtKB-KW"/>
</dbReference>
<evidence type="ECO:0000256" key="2">
    <source>
        <dbReference type="ARBA" id="ARBA00022638"/>
    </source>
</evidence>
<name>N2BJJ4_9HELI</name>
<accession>N2BJJ4</accession>
<comment type="caution">
    <text evidence="3">The sequence shown here is derived from an EMBL/GenBank/DDBJ whole genome shotgun (WGS) entry which is preliminary data.</text>
</comment>
<dbReference type="PATRIC" id="fig|1235804.3.peg.2517"/>
<evidence type="ECO:0000313" key="4">
    <source>
        <dbReference type="Proteomes" id="UP000012527"/>
    </source>
</evidence>
<keyword evidence="2" id="KW-0081">Bacteriolytic enzyme</keyword>
<dbReference type="InterPro" id="IPR023347">
    <property type="entry name" value="Lysozyme_dom_sf"/>
</dbReference>
<sequence length="94" mass="10798">MFETTENRNYLEDTSNLLKVVEGFRKLPYNDKARKDGSGYLTIGYGINLQVRTWLVAVLNELGVFGEIREVESENNIQALDNLENKAIIDEFIK</sequence>
<evidence type="ECO:0000313" key="3">
    <source>
        <dbReference type="EMBL" id="EMZ36974.1"/>
    </source>
</evidence>
<dbReference type="GO" id="GO:0003796">
    <property type="term" value="F:lysozyme activity"/>
    <property type="evidence" value="ECO:0007669"/>
    <property type="project" value="InterPro"/>
</dbReference>
<dbReference type="RefSeq" id="WP_004084778.1">
    <property type="nucleotide sequence ID" value="NZ_KB822506.1"/>
</dbReference>
<dbReference type="EMBL" id="AQFW01000024">
    <property type="protein sequence ID" value="EMZ36974.1"/>
    <property type="molecule type" value="Genomic_DNA"/>
</dbReference>
<dbReference type="GO" id="GO:0042742">
    <property type="term" value="P:defense response to bacterium"/>
    <property type="evidence" value="ECO:0007669"/>
    <property type="project" value="UniProtKB-KW"/>
</dbReference>
<dbReference type="HOGENOM" id="CLU_2382144_0_0_7"/>
<gene>
    <name evidence="3" type="ORF">C826_02296</name>
</gene>
<protein>
    <submittedName>
        <fullName evidence="3">Uncharacterized protein</fullName>
    </submittedName>
</protein>
<dbReference type="GeneID" id="60655980"/>
<reference evidence="3 4" key="1">
    <citation type="submission" date="2013-02" db="EMBL/GenBank/DDBJ databases">
        <title>The Genome Sequence of Helicobacter bilis WiWa.</title>
        <authorList>
            <consortium name="The Broad Institute Genome Sequencing Platform"/>
            <person name="Ward D."/>
            <person name="Overstreet A.-M.C."/>
            <person name="Ramer-Tait A.E."/>
            <person name="Phillips G.J."/>
            <person name="Wannemuehler M.J."/>
            <person name="Walker B."/>
            <person name="Young S.K."/>
            <person name="Zeng Q."/>
            <person name="Gargeya S."/>
            <person name="Fitzgerald M."/>
            <person name="Haas B."/>
            <person name="Abouelleil A."/>
            <person name="Alvarado L."/>
            <person name="Arachchi H.M."/>
            <person name="Berlin A.M."/>
            <person name="Chapman S.B."/>
            <person name="Dewar J."/>
            <person name="Goldberg J."/>
            <person name="Griggs A."/>
            <person name="Gujja S."/>
            <person name="Hansen M."/>
            <person name="Howarth C."/>
            <person name="Imamovic A."/>
            <person name="Larimer J."/>
            <person name="McCowan C."/>
            <person name="Murphy C."/>
            <person name="Neiman D."/>
            <person name="Pearson M."/>
            <person name="Priest M."/>
            <person name="Roberts A."/>
            <person name="Saif S."/>
            <person name="Shea T."/>
            <person name="Sisk P."/>
            <person name="Sykes S."/>
            <person name="Wortman J."/>
            <person name="Nusbaum C."/>
            <person name="Birren B."/>
        </authorList>
    </citation>
    <scope>NUCLEOTIDE SEQUENCE [LARGE SCALE GENOMIC DNA]</scope>
    <source>
        <strain evidence="3 4">WiWa</strain>
    </source>
</reference>
<keyword evidence="1" id="KW-0929">Antimicrobial</keyword>
<evidence type="ECO:0000256" key="1">
    <source>
        <dbReference type="ARBA" id="ARBA00022529"/>
    </source>
</evidence>
<organism evidence="3 4">
    <name type="scientific">Helicobacter bilis WiWa</name>
    <dbReference type="NCBI Taxonomy" id="1235804"/>
    <lineage>
        <taxon>Bacteria</taxon>
        <taxon>Pseudomonadati</taxon>
        <taxon>Campylobacterota</taxon>
        <taxon>Epsilonproteobacteria</taxon>
        <taxon>Campylobacterales</taxon>
        <taxon>Helicobacteraceae</taxon>
        <taxon>Helicobacter</taxon>
    </lineage>
</organism>
<dbReference type="Gene3D" id="1.10.530.40">
    <property type="match status" value="1"/>
</dbReference>
<dbReference type="SUPFAM" id="SSF53955">
    <property type="entry name" value="Lysozyme-like"/>
    <property type="match status" value="1"/>
</dbReference>